<organism evidence="1 2">
    <name type="scientific">candidate division WWE3 bacterium CG06_land_8_20_14_3_00_42_16</name>
    <dbReference type="NCBI Taxonomy" id="1975083"/>
    <lineage>
        <taxon>Bacteria</taxon>
        <taxon>Katanobacteria</taxon>
    </lineage>
</organism>
<evidence type="ECO:0000313" key="1">
    <source>
        <dbReference type="EMBL" id="PIU69217.1"/>
    </source>
</evidence>
<proteinExistence type="predicted"/>
<protein>
    <submittedName>
        <fullName evidence="1">Uncharacterized protein</fullName>
    </submittedName>
</protein>
<gene>
    <name evidence="1" type="ORF">COS81_00935</name>
</gene>
<accession>A0A2M7APB8</accession>
<dbReference type="AlphaFoldDB" id="A0A2M7APB8"/>
<reference evidence="2" key="1">
    <citation type="submission" date="2017-09" db="EMBL/GenBank/DDBJ databases">
        <title>Depth-based differentiation of microbial function through sediment-hosted aquifers and enrichment of novel symbionts in the deep terrestrial subsurface.</title>
        <authorList>
            <person name="Probst A.J."/>
            <person name="Ladd B."/>
            <person name="Jarett J.K."/>
            <person name="Geller-Mcgrath D.E."/>
            <person name="Sieber C.M.K."/>
            <person name="Emerson J.B."/>
            <person name="Anantharaman K."/>
            <person name="Thomas B.C."/>
            <person name="Malmstrom R."/>
            <person name="Stieglmeier M."/>
            <person name="Klingl A."/>
            <person name="Woyke T."/>
            <person name="Ryan C.M."/>
            <person name="Banfield J.F."/>
        </authorList>
    </citation>
    <scope>NUCLEOTIDE SEQUENCE [LARGE SCALE GENOMIC DNA]</scope>
</reference>
<dbReference type="EMBL" id="PEWD01000018">
    <property type="protein sequence ID" value="PIU69217.1"/>
    <property type="molecule type" value="Genomic_DNA"/>
</dbReference>
<evidence type="ECO:0000313" key="2">
    <source>
        <dbReference type="Proteomes" id="UP000229916"/>
    </source>
</evidence>
<comment type="caution">
    <text evidence="1">The sequence shown here is derived from an EMBL/GenBank/DDBJ whole genome shotgun (WGS) entry which is preliminary data.</text>
</comment>
<sequence>MTFDFSILNFSVSQKKKPGRIESCLSTVSPHPLVGYRTLISINKFLKELRPQLKKIEEKGGLIGEL</sequence>
<dbReference type="Proteomes" id="UP000229916">
    <property type="component" value="Unassembled WGS sequence"/>
</dbReference>
<name>A0A2M7APB8_UNCKA</name>